<proteinExistence type="predicted"/>
<keyword evidence="2" id="KW-1133">Transmembrane helix</keyword>
<feature type="region of interest" description="Disordered" evidence="1">
    <location>
        <begin position="50"/>
        <end position="87"/>
    </location>
</feature>
<evidence type="ECO:0000313" key="3">
    <source>
        <dbReference type="EMBL" id="KAF7295747.1"/>
    </source>
</evidence>
<name>A0A8H6SB66_MYCCL</name>
<organism evidence="3 4">
    <name type="scientific">Mycena chlorophos</name>
    <name type="common">Agaric fungus</name>
    <name type="synonym">Agaricus chlorophos</name>
    <dbReference type="NCBI Taxonomy" id="658473"/>
    <lineage>
        <taxon>Eukaryota</taxon>
        <taxon>Fungi</taxon>
        <taxon>Dikarya</taxon>
        <taxon>Basidiomycota</taxon>
        <taxon>Agaricomycotina</taxon>
        <taxon>Agaricomycetes</taxon>
        <taxon>Agaricomycetidae</taxon>
        <taxon>Agaricales</taxon>
        <taxon>Marasmiineae</taxon>
        <taxon>Mycenaceae</taxon>
        <taxon>Mycena</taxon>
    </lineage>
</organism>
<evidence type="ECO:0008006" key="5">
    <source>
        <dbReference type="Google" id="ProtNLM"/>
    </source>
</evidence>
<keyword evidence="2" id="KW-0812">Transmembrane</keyword>
<comment type="caution">
    <text evidence="3">The sequence shown here is derived from an EMBL/GenBank/DDBJ whole genome shotgun (WGS) entry which is preliminary data.</text>
</comment>
<gene>
    <name evidence="3" type="ORF">HMN09_01117000</name>
</gene>
<evidence type="ECO:0000256" key="1">
    <source>
        <dbReference type="SAM" id="MobiDB-lite"/>
    </source>
</evidence>
<feature type="transmembrane region" description="Helical" evidence="2">
    <location>
        <begin position="94"/>
        <end position="113"/>
    </location>
</feature>
<accession>A0A8H6SB66</accession>
<protein>
    <recommendedName>
        <fullName evidence="5">Transmembrane protein</fullName>
    </recommendedName>
</protein>
<evidence type="ECO:0000313" key="4">
    <source>
        <dbReference type="Proteomes" id="UP000613580"/>
    </source>
</evidence>
<feature type="transmembrane region" description="Helical" evidence="2">
    <location>
        <begin position="153"/>
        <end position="171"/>
    </location>
</feature>
<dbReference type="Proteomes" id="UP000613580">
    <property type="component" value="Unassembled WGS sequence"/>
</dbReference>
<reference evidence="3" key="1">
    <citation type="submission" date="2020-05" db="EMBL/GenBank/DDBJ databases">
        <title>Mycena genomes resolve the evolution of fungal bioluminescence.</title>
        <authorList>
            <person name="Tsai I.J."/>
        </authorList>
    </citation>
    <scope>NUCLEOTIDE SEQUENCE</scope>
    <source>
        <strain evidence="3">110903Hualien_Pintung</strain>
    </source>
</reference>
<dbReference type="AlphaFoldDB" id="A0A8H6SB66"/>
<sequence>MRMPRAFFAVSQPAAASIANLEKPDAAHWHAHDLQLPGWNMKSLPDPEAHPTFVPYTGTGTGVDSEHAQSPARAHAHAHSDSEPRHRRRRRLEYALFTSLSLLFCLFVLRWMSSNTGGGDSSPNANPTAEDPQALAAPPSIRVADASLLETSMLLELVGIGGFIGTALFVLRCSNKREQQPDLESAVELGLEGMIESESGKSTRRL</sequence>
<feature type="region of interest" description="Disordered" evidence="1">
    <location>
        <begin position="117"/>
        <end position="137"/>
    </location>
</feature>
<dbReference type="EMBL" id="JACAZE010000018">
    <property type="protein sequence ID" value="KAF7295747.1"/>
    <property type="molecule type" value="Genomic_DNA"/>
</dbReference>
<evidence type="ECO:0000256" key="2">
    <source>
        <dbReference type="SAM" id="Phobius"/>
    </source>
</evidence>
<keyword evidence="4" id="KW-1185">Reference proteome</keyword>
<keyword evidence="2" id="KW-0472">Membrane</keyword>